<proteinExistence type="predicted"/>
<protein>
    <submittedName>
        <fullName evidence="1">Uncharacterized protein</fullName>
    </submittedName>
</protein>
<comment type="caution">
    <text evidence="1">The sequence shown here is derived from an EMBL/GenBank/DDBJ whole genome shotgun (WGS) entry which is preliminary data.</text>
</comment>
<organism evidence="1">
    <name type="scientific">marine sediment metagenome</name>
    <dbReference type="NCBI Taxonomy" id="412755"/>
    <lineage>
        <taxon>unclassified sequences</taxon>
        <taxon>metagenomes</taxon>
        <taxon>ecological metagenomes</taxon>
    </lineage>
</organism>
<dbReference type="AlphaFoldDB" id="A0A0F9CQB8"/>
<accession>A0A0F9CQB8</accession>
<name>A0A0F9CQB8_9ZZZZ</name>
<sequence>MRKKVWLARHKSGWYGLYIGKPRYFESRWRYGYNIEDTCIISDLCPELVKTWILKKHIRTHTCIQGYFNVSF</sequence>
<evidence type="ECO:0000313" key="1">
    <source>
        <dbReference type="EMBL" id="KKL51568.1"/>
    </source>
</evidence>
<feature type="non-terminal residue" evidence="1">
    <location>
        <position position="72"/>
    </location>
</feature>
<reference evidence="1" key="1">
    <citation type="journal article" date="2015" name="Nature">
        <title>Complex archaea that bridge the gap between prokaryotes and eukaryotes.</title>
        <authorList>
            <person name="Spang A."/>
            <person name="Saw J.H."/>
            <person name="Jorgensen S.L."/>
            <person name="Zaremba-Niedzwiedzka K."/>
            <person name="Martijn J."/>
            <person name="Lind A.E."/>
            <person name="van Eijk R."/>
            <person name="Schleper C."/>
            <person name="Guy L."/>
            <person name="Ettema T.J."/>
        </authorList>
    </citation>
    <scope>NUCLEOTIDE SEQUENCE</scope>
</reference>
<dbReference type="EMBL" id="LAZR01032202">
    <property type="protein sequence ID" value="KKL51568.1"/>
    <property type="molecule type" value="Genomic_DNA"/>
</dbReference>
<gene>
    <name evidence="1" type="ORF">LCGC14_2294160</name>
</gene>